<keyword evidence="2" id="KW-0408">Iron</keyword>
<name>A0A4S4FQB0_9MICO</name>
<comment type="caution">
    <text evidence="6">The sequence shown here is derived from an EMBL/GenBank/DDBJ whole genome shotgun (WGS) entry which is preliminary data.</text>
</comment>
<keyword evidence="7" id="KW-1185">Reference proteome</keyword>
<dbReference type="InterPro" id="IPR001433">
    <property type="entry name" value="OxRdtase_FAD/NAD-bd"/>
</dbReference>
<dbReference type="Gene3D" id="3.40.50.80">
    <property type="entry name" value="Nucleotide-binding domain of ferredoxin-NADP reductase (FNR) module"/>
    <property type="match status" value="1"/>
</dbReference>
<dbReference type="PRINTS" id="PR00406">
    <property type="entry name" value="CYTB5RDTASE"/>
</dbReference>
<feature type="compositionally biased region" description="Low complexity" evidence="4">
    <location>
        <begin position="20"/>
        <end position="30"/>
    </location>
</feature>
<evidence type="ECO:0000256" key="1">
    <source>
        <dbReference type="ARBA" id="ARBA00001974"/>
    </source>
</evidence>
<dbReference type="PROSITE" id="PS51384">
    <property type="entry name" value="FAD_FR"/>
    <property type="match status" value="1"/>
</dbReference>
<dbReference type="Gene3D" id="2.40.30.10">
    <property type="entry name" value="Translation factors"/>
    <property type="match status" value="1"/>
</dbReference>
<dbReference type="RefSeq" id="WP_136426915.1">
    <property type="nucleotide sequence ID" value="NZ_SSSM01000003.1"/>
</dbReference>
<dbReference type="GO" id="GO:0051537">
    <property type="term" value="F:2 iron, 2 sulfur cluster binding"/>
    <property type="evidence" value="ECO:0007669"/>
    <property type="project" value="UniProtKB-KW"/>
</dbReference>
<dbReference type="InterPro" id="IPR008333">
    <property type="entry name" value="Cbr1-like_FAD-bd_dom"/>
</dbReference>
<dbReference type="SUPFAM" id="SSF63380">
    <property type="entry name" value="Riboflavin synthase domain-like"/>
    <property type="match status" value="1"/>
</dbReference>
<accession>A0A4S4FQB0</accession>
<gene>
    <name evidence="6" type="ORF">E6C64_07015</name>
</gene>
<keyword evidence="3" id="KW-0411">Iron-sulfur</keyword>
<comment type="cofactor">
    <cofactor evidence="1">
        <name>FAD</name>
        <dbReference type="ChEBI" id="CHEBI:57692"/>
    </cofactor>
</comment>
<dbReference type="SUPFAM" id="SSF52343">
    <property type="entry name" value="Ferredoxin reductase-like, C-terminal NADP-linked domain"/>
    <property type="match status" value="1"/>
</dbReference>
<sequence>MSTADPTQAPIPPRVPPQGSEPAIAGAPPAGSIRWLPATVVSARMETAGSRTLHLSAPGFLPTVAGQHLDVRLTAPDGYTAQRSYSIGSPAAAGQLELTVDLMAMGEVSPYLVEAVEVGDMFEVRGPIGQWFVWRPEQTGSVQLIAGGSGIVPIMAMIRTHAQIGSAATFRLLYSVRSPDVEFYRDELDALERSSAGALVVERIYTRTAPLGHPHRVGRIDQAIIQQLSLPPSSADGPAPTVYVCGPTPFVEVVANALVGIGHAPENVRTERFGPTG</sequence>
<organism evidence="6 7">
    <name type="scientific">Naasia lichenicola</name>
    <dbReference type="NCBI Taxonomy" id="2565933"/>
    <lineage>
        <taxon>Bacteria</taxon>
        <taxon>Bacillati</taxon>
        <taxon>Actinomycetota</taxon>
        <taxon>Actinomycetes</taxon>
        <taxon>Micrococcales</taxon>
        <taxon>Microbacteriaceae</taxon>
        <taxon>Naasia</taxon>
    </lineage>
</organism>
<dbReference type="InterPro" id="IPR017938">
    <property type="entry name" value="Riboflavin_synthase-like_b-brl"/>
</dbReference>
<evidence type="ECO:0000256" key="2">
    <source>
        <dbReference type="ARBA" id="ARBA00022714"/>
    </source>
</evidence>
<dbReference type="Proteomes" id="UP000309133">
    <property type="component" value="Unassembled WGS sequence"/>
</dbReference>
<evidence type="ECO:0000259" key="5">
    <source>
        <dbReference type="PROSITE" id="PS51384"/>
    </source>
</evidence>
<dbReference type="InterPro" id="IPR039261">
    <property type="entry name" value="FNR_nucleotide-bd"/>
</dbReference>
<dbReference type="Pfam" id="PF00970">
    <property type="entry name" value="FAD_binding_6"/>
    <property type="match status" value="1"/>
</dbReference>
<dbReference type="Pfam" id="PF00175">
    <property type="entry name" value="NAD_binding_1"/>
    <property type="match status" value="1"/>
</dbReference>
<reference evidence="6 7" key="1">
    <citation type="submission" date="2019-04" db="EMBL/GenBank/DDBJ databases">
        <authorList>
            <person name="Jiang L."/>
        </authorList>
    </citation>
    <scope>NUCLEOTIDE SEQUENCE [LARGE SCALE GENOMIC DNA]</scope>
    <source>
        <strain evidence="6 7">YIM 131853</strain>
    </source>
</reference>
<dbReference type="InterPro" id="IPR050415">
    <property type="entry name" value="MRET"/>
</dbReference>
<evidence type="ECO:0000256" key="3">
    <source>
        <dbReference type="ARBA" id="ARBA00023014"/>
    </source>
</evidence>
<feature type="region of interest" description="Disordered" evidence="4">
    <location>
        <begin position="1"/>
        <end position="30"/>
    </location>
</feature>
<protein>
    <submittedName>
        <fullName evidence="6">Oxidoreductase</fullName>
    </submittedName>
</protein>
<keyword evidence="2" id="KW-0479">Metal-binding</keyword>
<keyword evidence="2" id="KW-0001">2Fe-2S</keyword>
<dbReference type="OrthoDB" id="5179582at2"/>
<dbReference type="EMBL" id="SSSM01000003">
    <property type="protein sequence ID" value="THG31795.1"/>
    <property type="molecule type" value="Genomic_DNA"/>
</dbReference>
<evidence type="ECO:0000313" key="6">
    <source>
        <dbReference type="EMBL" id="THG31795.1"/>
    </source>
</evidence>
<dbReference type="AlphaFoldDB" id="A0A4S4FQB0"/>
<feature type="domain" description="FAD-binding FR-type" evidence="5">
    <location>
        <begin position="33"/>
        <end position="134"/>
    </location>
</feature>
<dbReference type="InterPro" id="IPR017927">
    <property type="entry name" value="FAD-bd_FR_type"/>
</dbReference>
<evidence type="ECO:0000256" key="4">
    <source>
        <dbReference type="SAM" id="MobiDB-lite"/>
    </source>
</evidence>
<evidence type="ECO:0000313" key="7">
    <source>
        <dbReference type="Proteomes" id="UP000309133"/>
    </source>
</evidence>
<proteinExistence type="predicted"/>
<dbReference type="PANTHER" id="PTHR47354">
    <property type="entry name" value="NADH OXIDOREDUCTASE HCR"/>
    <property type="match status" value="1"/>
</dbReference>
<dbReference type="GO" id="GO:0016491">
    <property type="term" value="F:oxidoreductase activity"/>
    <property type="evidence" value="ECO:0007669"/>
    <property type="project" value="InterPro"/>
</dbReference>
<dbReference type="PANTHER" id="PTHR47354:SF5">
    <property type="entry name" value="PROTEIN RFBI"/>
    <property type="match status" value="1"/>
</dbReference>